<feature type="compositionally biased region" description="Polar residues" evidence="7">
    <location>
        <begin position="91"/>
        <end position="100"/>
    </location>
</feature>
<evidence type="ECO:0000256" key="4">
    <source>
        <dbReference type="ARBA" id="ARBA00022801"/>
    </source>
</evidence>
<dbReference type="InterPro" id="IPR013079">
    <property type="entry name" value="6Phosfructo_kin"/>
</dbReference>
<organism evidence="9 10">
    <name type="scientific">Tilletiopsis washingtonensis</name>
    <dbReference type="NCBI Taxonomy" id="58919"/>
    <lineage>
        <taxon>Eukaryota</taxon>
        <taxon>Fungi</taxon>
        <taxon>Dikarya</taxon>
        <taxon>Basidiomycota</taxon>
        <taxon>Ustilaginomycotina</taxon>
        <taxon>Exobasidiomycetes</taxon>
        <taxon>Entylomatales</taxon>
        <taxon>Entylomatales incertae sedis</taxon>
        <taxon>Tilletiopsis</taxon>
    </lineage>
</organism>
<accession>A0A316ZAL7</accession>
<dbReference type="Gene3D" id="3.40.50.1240">
    <property type="entry name" value="Phosphoglycerate mutase-like"/>
    <property type="match status" value="1"/>
</dbReference>
<dbReference type="GO" id="GO:0006000">
    <property type="term" value="P:fructose metabolic process"/>
    <property type="evidence" value="ECO:0007669"/>
    <property type="project" value="InterPro"/>
</dbReference>
<dbReference type="PRINTS" id="PR00991">
    <property type="entry name" value="6PFRUCTKNASE"/>
</dbReference>
<dbReference type="CDD" id="cd07067">
    <property type="entry name" value="HP_PGM_like"/>
    <property type="match status" value="1"/>
</dbReference>
<evidence type="ECO:0000313" key="9">
    <source>
        <dbReference type="EMBL" id="PWN98346.1"/>
    </source>
</evidence>
<evidence type="ECO:0000256" key="3">
    <source>
        <dbReference type="ARBA" id="ARBA00022741"/>
    </source>
</evidence>
<dbReference type="EMBL" id="KZ819292">
    <property type="protein sequence ID" value="PWN98346.1"/>
    <property type="molecule type" value="Genomic_DNA"/>
</dbReference>
<evidence type="ECO:0000256" key="2">
    <source>
        <dbReference type="ARBA" id="ARBA00013067"/>
    </source>
</evidence>
<dbReference type="RefSeq" id="XP_025598625.1">
    <property type="nucleotide sequence ID" value="XM_025741171.1"/>
</dbReference>
<dbReference type="InterPro" id="IPR013078">
    <property type="entry name" value="His_Pase_superF_clade-1"/>
</dbReference>
<dbReference type="SUPFAM" id="SSF53254">
    <property type="entry name" value="Phosphoglycerate mutase-like"/>
    <property type="match status" value="1"/>
</dbReference>
<feature type="compositionally biased region" description="Polar residues" evidence="7">
    <location>
        <begin position="47"/>
        <end position="59"/>
    </location>
</feature>
<keyword evidence="9" id="KW-0808">Transferase</keyword>
<dbReference type="InterPro" id="IPR001345">
    <property type="entry name" value="PG/BPGM_mutase_AS"/>
</dbReference>
<feature type="compositionally biased region" description="Low complexity" evidence="7">
    <location>
        <begin position="60"/>
        <end position="80"/>
    </location>
</feature>
<proteinExistence type="inferred from homology"/>
<dbReference type="PROSITE" id="PS00175">
    <property type="entry name" value="PG_MUTASE"/>
    <property type="match status" value="1"/>
</dbReference>
<feature type="compositionally biased region" description="Polar residues" evidence="7">
    <location>
        <begin position="249"/>
        <end position="261"/>
    </location>
</feature>
<dbReference type="SMART" id="SM00855">
    <property type="entry name" value="PGAM"/>
    <property type="match status" value="1"/>
</dbReference>
<dbReference type="AlphaFoldDB" id="A0A316ZAL7"/>
<dbReference type="EC" id="3.1.3.46" evidence="2"/>
<feature type="compositionally biased region" description="Basic residues" evidence="7">
    <location>
        <begin position="118"/>
        <end position="127"/>
    </location>
</feature>
<dbReference type="InterPro" id="IPR003094">
    <property type="entry name" value="6Pfruct_kin"/>
</dbReference>
<dbReference type="GO" id="GO:0003873">
    <property type="term" value="F:6-phosphofructo-2-kinase activity"/>
    <property type="evidence" value="ECO:0007669"/>
    <property type="project" value="InterPro"/>
</dbReference>
<feature type="compositionally biased region" description="Basic and acidic residues" evidence="7">
    <location>
        <begin position="693"/>
        <end position="702"/>
    </location>
</feature>
<dbReference type="Gene3D" id="3.40.50.300">
    <property type="entry name" value="P-loop containing nucleotide triphosphate hydrolases"/>
    <property type="match status" value="1"/>
</dbReference>
<feature type="compositionally biased region" description="Pro residues" evidence="7">
    <location>
        <begin position="1"/>
        <end position="11"/>
    </location>
</feature>
<dbReference type="Pfam" id="PF01591">
    <property type="entry name" value="6PF2K"/>
    <property type="match status" value="1"/>
</dbReference>
<evidence type="ECO:0000256" key="1">
    <source>
        <dbReference type="ARBA" id="ARBA00008408"/>
    </source>
</evidence>
<protein>
    <recommendedName>
        <fullName evidence="2">fructose-2,6-bisphosphate 2-phosphatase</fullName>
        <ecNumber evidence="2">3.1.3.46</ecNumber>
    </recommendedName>
</protein>
<feature type="compositionally biased region" description="Low complexity" evidence="7">
    <location>
        <begin position="106"/>
        <end position="115"/>
    </location>
</feature>
<dbReference type="GeneID" id="37268715"/>
<dbReference type="PANTHER" id="PTHR10606">
    <property type="entry name" value="6-PHOSPHOFRUCTO-2-KINASE/FRUCTOSE-2,6-BISPHOSPHATASE"/>
    <property type="match status" value="1"/>
</dbReference>
<dbReference type="Pfam" id="PF00300">
    <property type="entry name" value="His_Phos_1"/>
    <property type="match status" value="1"/>
</dbReference>
<dbReference type="PANTHER" id="PTHR10606:SF44">
    <property type="entry name" value="6-PHOSPHOFRUCTO 2-KINASE_FRUCTOSE 2,6-BISPHOSPHATASE LONG FORM"/>
    <property type="match status" value="1"/>
</dbReference>
<feature type="compositionally biased region" description="Low complexity" evidence="7">
    <location>
        <begin position="178"/>
        <end position="187"/>
    </location>
</feature>
<comment type="similarity">
    <text evidence="1">In the C-terminal section; belongs to the phosphoglycerate mutase family.</text>
</comment>
<feature type="region of interest" description="Disordered" evidence="7">
    <location>
        <begin position="693"/>
        <end position="731"/>
    </location>
</feature>
<evidence type="ECO:0000256" key="5">
    <source>
        <dbReference type="ARBA" id="ARBA00022840"/>
    </source>
</evidence>
<feature type="region of interest" description="Disordered" evidence="7">
    <location>
        <begin position="211"/>
        <end position="267"/>
    </location>
</feature>
<name>A0A316ZAL7_9BASI</name>
<dbReference type="Proteomes" id="UP000245946">
    <property type="component" value="Unassembled WGS sequence"/>
</dbReference>
<sequence length="731" mass="78472">MSAPAGNPPPAQGDSAAAAAPPPSSPAHSFSRLSTNEDGGVPPAAATSPSHVSAAVPTTASGGSAPSASPSRAKVRAPSRQTTAPSPPVLSPTSRTSSSGALPGDAAAAGETTAARLSRNRSLRQHHPGGSLSASHSPASPEMHPAGPHSHGPRHLSLSSHSRPAPQPSGAERDLWESNVASSNLASSSDGLQALLRDHPELVSSSLAAAAGSKWSGVQSRGTQSGAASGNTTPAAEEEEEGEELKRMSASTTLGPQNPNLGSAGAPPDYSEAKIVVAMVGLPARGKSYLSNKLMRYLRWLEYDVRVFNVGQMRRALAKAKLKESGVREDHTATFFDHNNPTAFKLRTQMAEECLEQLIGWLKRGGNVGIHDATNSSISRRKAIAERVAKEPGLKLVFLESVCTDPAVIAANIAVKVSSGDPDYASMSPEAAKADFLNRIKNYEANYETVDADGEEKHLAYCKILDVGRSVVVNGFSGYLESRIAFFLMNLHLTPRNIYLSRHGESQFNVEGKIGGDANLSERGWKYAEALPQLVKDAVGDAPLTVWHSTLKRTGQTSSHLEYPKLAWKSLDELDAGVCDGMTYEEIEKYYPEDAEARDEDKFMYRYRGGESYRDVVVRLEPIIMELERQENILIVAHQAIIRCLYAYLHALAQDDLPYLKIPLHTLICLTPRAYGCDEKRYKAPIEAVDTHRGRVTARDTDVQAPPAPAKEQTIEEAMNAPPPSQRRPGA</sequence>
<evidence type="ECO:0000259" key="8">
    <source>
        <dbReference type="Pfam" id="PF01591"/>
    </source>
</evidence>
<feature type="domain" description="6-phosphofructo-2-kinase" evidence="8">
    <location>
        <begin position="270"/>
        <end position="495"/>
    </location>
</feature>
<feature type="region of interest" description="Disordered" evidence="7">
    <location>
        <begin position="1"/>
        <end position="187"/>
    </location>
</feature>
<feature type="binding site" evidence="6">
    <location>
        <position position="553"/>
    </location>
    <ligand>
        <name>substrate</name>
    </ligand>
</feature>
<dbReference type="GO" id="GO:0005829">
    <property type="term" value="C:cytosol"/>
    <property type="evidence" value="ECO:0007669"/>
    <property type="project" value="TreeGrafter"/>
</dbReference>
<gene>
    <name evidence="9" type="ORF">FA09DRAFT_325492</name>
</gene>
<dbReference type="FunFam" id="3.40.50.1240:FF:000005">
    <property type="entry name" value="GpmB, Fructose-2,6-bisphosphatase"/>
    <property type="match status" value="1"/>
</dbReference>
<feature type="compositionally biased region" description="Pro residues" evidence="7">
    <location>
        <begin position="721"/>
        <end position="731"/>
    </location>
</feature>
<feature type="binding site" evidence="6">
    <location>
        <begin position="502"/>
        <end position="509"/>
    </location>
    <ligand>
        <name>substrate</name>
    </ligand>
</feature>
<keyword evidence="5" id="KW-0067">ATP-binding</keyword>
<evidence type="ECO:0000256" key="6">
    <source>
        <dbReference type="PIRSR" id="PIRSR613078-2"/>
    </source>
</evidence>
<dbReference type="InterPro" id="IPR029033">
    <property type="entry name" value="His_PPase_superfam"/>
</dbReference>
<keyword evidence="3" id="KW-0547">Nucleotide-binding</keyword>
<dbReference type="FunFam" id="3.40.50.300:FF:000644">
    <property type="entry name" value="GpmB, Fructose-2,6-bisphosphatase"/>
    <property type="match status" value="1"/>
</dbReference>
<dbReference type="STRING" id="58919.A0A316ZAL7"/>
<dbReference type="InterPro" id="IPR027417">
    <property type="entry name" value="P-loop_NTPase"/>
</dbReference>
<dbReference type="GO" id="GO:0005524">
    <property type="term" value="F:ATP binding"/>
    <property type="evidence" value="ECO:0007669"/>
    <property type="project" value="UniProtKB-KW"/>
</dbReference>
<keyword evidence="4" id="KW-0378">Hydrolase</keyword>
<evidence type="ECO:0000256" key="7">
    <source>
        <dbReference type="SAM" id="MobiDB-lite"/>
    </source>
</evidence>
<keyword evidence="9" id="KW-0418">Kinase</keyword>
<dbReference type="GO" id="GO:0004331">
    <property type="term" value="F:fructose-2,6-bisphosphate 2-phosphatase activity"/>
    <property type="evidence" value="ECO:0007669"/>
    <property type="project" value="UniProtKB-EC"/>
</dbReference>
<keyword evidence="10" id="KW-1185">Reference proteome</keyword>
<dbReference type="OrthoDB" id="267323at2759"/>
<feature type="compositionally biased region" description="Polar residues" evidence="7">
    <location>
        <begin position="216"/>
        <end position="234"/>
    </location>
</feature>
<dbReference type="GO" id="GO:0006003">
    <property type="term" value="P:fructose 2,6-bisphosphate metabolic process"/>
    <property type="evidence" value="ECO:0007669"/>
    <property type="project" value="InterPro"/>
</dbReference>
<dbReference type="SUPFAM" id="SSF52540">
    <property type="entry name" value="P-loop containing nucleoside triphosphate hydrolases"/>
    <property type="match status" value="1"/>
</dbReference>
<reference evidence="9 10" key="1">
    <citation type="journal article" date="2018" name="Mol. Biol. Evol.">
        <title>Broad Genomic Sampling Reveals a Smut Pathogenic Ancestry of the Fungal Clade Ustilaginomycotina.</title>
        <authorList>
            <person name="Kijpornyongpan T."/>
            <person name="Mondo S.J."/>
            <person name="Barry K."/>
            <person name="Sandor L."/>
            <person name="Lee J."/>
            <person name="Lipzen A."/>
            <person name="Pangilinan J."/>
            <person name="LaButti K."/>
            <person name="Hainaut M."/>
            <person name="Henrissat B."/>
            <person name="Grigoriev I.V."/>
            <person name="Spatafora J.W."/>
            <person name="Aime M.C."/>
        </authorList>
    </citation>
    <scope>NUCLEOTIDE SEQUENCE [LARGE SCALE GENOMIC DNA]</scope>
    <source>
        <strain evidence="9 10">MCA 4186</strain>
    </source>
</reference>
<evidence type="ECO:0000313" key="10">
    <source>
        <dbReference type="Proteomes" id="UP000245946"/>
    </source>
</evidence>